<evidence type="ECO:0000256" key="9">
    <source>
        <dbReference type="SAM" id="MobiDB-lite"/>
    </source>
</evidence>
<feature type="transmembrane region" description="Helical" evidence="10">
    <location>
        <begin position="695"/>
        <end position="716"/>
    </location>
</feature>
<comment type="subcellular location">
    <subcellularLocation>
        <location evidence="1">Membrane</location>
        <topology evidence="1">Multi-pass membrane protein</topology>
    </subcellularLocation>
</comment>
<evidence type="ECO:0000256" key="4">
    <source>
        <dbReference type="ARBA" id="ARBA00022989"/>
    </source>
</evidence>
<dbReference type="STRING" id="6182.A0A4Z2DMW5"/>
<evidence type="ECO:0000259" key="11">
    <source>
        <dbReference type="Pfam" id="PF07885"/>
    </source>
</evidence>
<evidence type="ECO:0000313" key="12">
    <source>
        <dbReference type="EMBL" id="TNN17876.1"/>
    </source>
</evidence>
<gene>
    <name evidence="12" type="ORF">EWB00_010611</name>
</gene>
<dbReference type="SUPFAM" id="SSF81324">
    <property type="entry name" value="Voltage-gated potassium channels"/>
    <property type="match status" value="2"/>
</dbReference>
<dbReference type="PRINTS" id="PR01333">
    <property type="entry name" value="2POREKCHANEL"/>
</dbReference>
<feature type="transmembrane region" description="Helical" evidence="10">
    <location>
        <begin position="478"/>
        <end position="500"/>
    </location>
</feature>
<feature type="transmembrane region" description="Helical" evidence="10">
    <location>
        <begin position="632"/>
        <end position="652"/>
    </location>
</feature>
<dbReference type="Proteomes" id="UP000311919">
    <property type="component" value="Unassembled WGS sequence"/>
</dbReference>
<keyword evidence="2 8" id="KW-0813">Transport</keyword>
<feature type="transmembrane region" description="Helical" evidence="10">
    <location>
        <begin position="445"/>
        <end position="466"/>
    </location>
</feature>
<evidence type="ECO:0000256" key="3">
    <source>
        <dbReference type="ARBA" id="ARBA00022692"/>
    </source>
</evidence>
<proteinExistence type="inferred from homology"/>
<dbReference type="Pfam" id="PF07885">
    <property type="entry name" value="Ion_trans_2"/>
    <property type="match status" value="2"/>
</dbReference>
<evidence type="ECO:0000256" key="1">
    <source>
        <dbReference type="ARBA" id="ARBA00004141"/>
    </source>
</evidence>
<protein>
    <submittedName>
        <fullName evidence="12">Potassium channel subfamily K member 18</fullName>
    </submittedName>
</protein>
<feature type="region of interest" description="Disordered" evidence="9">
    <location>
        <begin position="52"/>
        <end position="78"/>
    </location>
</feature>
<feature type="domain" description="Potassium channel" evidence="11">
    <location>
        <begin position="640"/>
        <end position="720"/>
    </location>
</feature>
<dbReference type="InterPro" id="IPR003280">
    <property type="entry name" value="2pore_dom_K_chnl"/>
</dbReference>
<evidence type="ECO:0000256" key="7">
    <source>
        <dbReference type="ARBA" id="ARBA00023303"/>
    </source>
</evidence>
<accession>A0A4Z2DMW5</accession>
<dbReference type="GO" id="GO:0015271">
    <property type="term" value="F:outward rectifier potassium channel activity"/>
    <property type="evidence" value="ECO:0007669"/>
    <property type="project" value="TreeGrafter"/>
</dbReference>
<dbReference type="GO" id="GO:0005886">
    <property type="term" value="C:plasma membrane"/>
    <property type="evidence" value="ECO:0007669"/>
    <property type="project" value="TreeGrafter"/>
</dbReference>
<dbReference type="InterPro" id="IPR013099">
    <property type="entry name" value="K_chnl_dom"/>
</dbReference>
<evidence type="ECO:0000256" key="5">
    <source>
        <dbReference type="ARBA" id="ARBA00023065"/>
    </source>
</evidence>
<feature type="compositionally biased region" description="Basic and acidic residues" evidence="9">
    <location>
        <begin position="60"/>
        <end position="72"/>
    </location>
</feature>
<keyword evidence="13" id="KW-1185">Reference proteome</keyword>
<evidence type="ECO:0000313" key="13">
    <source>
        <dbReference type="Proteomes" id="UP000311919"/>
    </source>
</evidence>
<reference evidence="12 13" key="1">
    <citation type="submission" date="2019-03" db="EMBL/GenBank/DDBJ databases">
        <title>An improved genome assembly of the fluke Schistosoma japonicum.</title>
        <authorList>
            <person name="Hu W."/>
            <person name="Luo F."/>
            <person name="Yin M."/>
            <person name="Mo X."/>
            <person name="Sun C."/>
            <person name="Wu Q."/>
            <person name="Zhu B."/>
            <person name="Xiang M."/>
            <person name="Wang J."/>
            <person name="Wang Y."/>
            <person name="Zhang T."/>
            <person name="Xu B."/>
            <person name="Zheng H."/>
            <person name="Feng Z."/>
        </authorList>
    </citation>
    <scope>NUCLEOTIDE SEQUENCE [LARGE SCALE GENOMIC DNA]</scope>
    <source>
        <strain evidence="12">HuSjv2</strain>
        <tissue evidence="12">Worms</tissue>
    </source>
</reference>
<name>A0A4Z2DMW5_SCHJA</name>
<dbReference type="Gene3D" id="1.10.287.70">
    <property type="match status" value="2"/>
</dbReference>
<organism evidence="12 13">
    <name type="scientific">Schistosoma japonicum</name>
    <name type="common">Blood fluke</name>
    <dbReference type="NCBI Taxonomy" id="6182"/>
    <lineage>
        <taxon>Eukaryota</taxon>
        <taxon>Metazoa</taxon>
        <taxon>Spiralia</taxon>
        <taxon>Lophotrochozoa</taxon>
        <taxon>Platyhelminthes</taxon>
        <taxon>Trematoda</taxon>
        <taxon>Digenea</taxon>
        <taxon>Strigeidida</taxon>
        <taxon>Schistosomatoidea</taxon>
        <taxon>Schistosomatidae</taxon>
        <taxon>Schistosoma</taxon>
    </lineage>
</organism>
<keyword evidence="5 8" id="KW-0406">Ion transport</keyword>
<comment type="caution">
    <text evidence="12">The sequence shown here is derived from an EMBL/GenBank/DDBJ whole genome shotgun (WGS) entry which is preliminary data.</text>
</comment>
<keyword evidence="6 10" id="KW-0472">Membrane</keyword>
<sequence length="736" mass="84937">MASVHFVPTQVPQSNIPRFKRIMNTEEKIVNKSNLLEVNVITSDDSLVITNPDIKNSSNENDHKMHPIKEIPSDQCHNGFNQSKTLRINEITTSVSDQGDHSKPIEEENKMFSNSPEVHNEPNDDICPPLRSIKGRRIQTFNRTSINSDDFENIKQNDSTLVKQKLSDIKCRKFKRYLKSLIAFLFSHIGLCLVVVGYCSLGAFLFRSIEQNHQANVIRNCTTELAKRQINVYNLLINYHYESLKLCNEHVKNWFQNEIKWKNDMIKVLLYYGFSTNPENFKIEFEKINKQLTKPIIPTTQIELTFDTNINMNVINEFNRNITMNLKYQTEHIMFKTNQVIENLIHATYTACNAGWKPVHSVNNYLMHKNYQNIISQCYKHNNCTLTSYDNDNKFKTNSNINHSKSPICNCLNESICLCDNATKSDNHSSTISTTTILEEYRDPWTLTGALLYAVTVITTIGYGHIVPKTDLGRATTVIYALFGIPLVLLCLANLGGFLANTVRIIYANSCLKYHEHRVKKKLSKQHTSSILPILKDEDFIQPPKRKLLNRKITNHLTTHTTHDKTEMPTITNYVDQNKYTSKESINKQHINDYHAVRFERRAQSILHTLTSSQSIISSNMQKVKKTDEVHVPMWLTLLVFFIYMTVGAIIFANWESWNLLQSAYFVFITLSTIGFGDFVPGIQTDKWHENSTKPVFCCFYLLFGLSMVAMSFNLMQEEVRAKFRRFASKVGLIEE</sequence>
<keyword evidence="4 10" id="KW-1133">Transmembrane helix</keyword>
<dbReference type="AlphaFoldDB" id="A0A4Z2DMW5"/>
<keyword evidence="7 8" id="KW-0407">Ion channel</keyword>
<feature type="transmembrane region" description="Helical" evidence="10">
    <location>
        <begin position="181"/>
        <end position="206"/>
    </location>
</feature>
<dbReference type="GO" id="GO:0030322">
    <property type="term" value="P:stabilization of membrane potential"/>
    <property type="evidence" value="ECO:0007669"/>
    <property type="project" value="TreeGrafter"/>
</dbReference>
<feature type="transmembrane region" description="Helical" evidence="10">
    <location>
        <begin position="664"/>
        <end position="683"/>
    </location>
</feature>
<dbReference type="OrthoDB" id="297496at2759"/>
<evidence type="ECO:0000256" key="8">
    <source>
        <dbReference type="RuleBase" id="RU003857"/>
    </source>
</evidence>
<feature type="domain" description="Potassium channel" evidence="11">
    <location>
        <begin position="438"/>
        <end position="499"/>
    </location>
</feature>
<dbReference type="EMBL" id="SKCS01000084">
    <property type="protein sequence ID" value="TNN17876.1"/>
    <property type="molecule type" value="Genomic_DNA"/>
</dbReference>
<keyword evidence="3 8" id="KW-0812">Transmembrane</keyword>
<comment type="similarity">
    <text evidence="8">Belongs to the two pore domain potassium channel (TC 1.A.1.8) family.</text>
</comment>
<evidence type="ECO:0000256" key="6">
    <source>
        <dbReference type="ARBA" id="ARBA00023136"/>
    </source>
</evidence>
<evidence type="ECO:0000256" key="10">
    <source>
        <dbReference type="SAM" id="Phobius"/>
    </source>
</evidence>
<dbReference type="GO" id="GO:0022841">
    <property type="term" value="F:potassium ion leak channel activity"/>
    <property type="evidence" value="ECO:0007669"/>
    <property type="project" value="TreeGrafter"/>
</dbReference>
<dbReference type="PANTHER" id="PTHR11003:SF334">
    <property type="entry name" value="FI03418P"/>
    <property type="match status" value="1"/>
</dbReference>
<evidence type="ECO:0000256" key="2">
    <source>
        <dbReference type="ARBA" id="ARBA00022448"/>
    </source>
</evidence>
<dbReference type="PANTHER" id="PTHR11003">
    <property type="entry name" value="POTASSIUM CHANNEL, SUBFAMILY K"/>
    <property type="match status" value="1"/>
</dbReference>